<feature type="domain" description="GST N-terminal" evidence="8">
    <location>
        <begin position="7"/>
        <end position="90"/>
    </location>
</feature>
<dbReference type="SFLD" id="SFLDS00019">
    <property type="entry name" value="Glutathione_Transferase_(cytos"/>
    <property type="match status" value="1"/>
</dbReference>
<dbReference type="GO" id="GO:0006572">
    <property type="term" value="P:L-tyrosine catabolic process"/>
    <property type="evidence" value="ECO:0007669"/>
    <property type="project" value="UniProtKB-KW"/>
</dbReference>
<dbReference type="PROSITE" id="PS50404">
    <property type="entry name" value="GST_NTER"/>
    <property type="match status" value="1"/>
</dbReference>
<dbReference type="PANTHER" id="PTHR42673:SF4">
    <property type="entry name" value="MALEYLACETOACETATE ISOMERASE"/>
    <property type="match status" value="1"/>
</dbReference>
<proteinExistence type="inferred from homology"/>
<evidence type="ECO:0000256" key="7">
    <source>
        <dbReference type="ARBA" id="ARBA00023232"/>
    </source>
</evidence>
<gene>
    <name evidence="10" type="ORF">CAMP_LOCUS19062</name>
</gene>
<dbReference type="GO" id="GO:0006749">
    <property type="term" value="P:glutathione metabolic process"/>
    <property type="evidence" value="ECO:0007669"/>
    <property type="project" value="TreeGrafter"/>
</dbReference>
<organism evidence="10 11">
    <name type="scientific">Caenorhabditis angaria</name>
    <dbReference type="NCBI Taxonomy" id="860376"/>
    <lineage>
        <taxon>Eukaryota</taxon>
        <taxon>Metazoa</taxon>
        <taxon>Ecdysozoa</taxon>
        <taxon>Nematoda</taxon>
        <taxon>Chromadorea</taxon>
        <taxon>Rhabditida</taxon>
        <taxon>Rhabditina</taxon>
        <taxon>Rhabditomorpha</taxon>
        <taxon>Rhabditoidea</taxon>
        <taxon>Rhabditidae</taxon>
        <taxon>Peloderinae</taxon>
        <taxon>Caenorhabditis</taxon>
    </lineage>
</organism>
<dbReference type="InterPro" id="IPR040079">
    <property type="entry name" value="Glutathione_S-Trfase"/>
</dbReference>
<dbReference type="AlphaFoldDB" id="A0A9P1J4D5"/>
<dbReference type="InterPro" id="IPR004046">
    <property type="entry name" value="GST_C"/>
</dbReference>
<comment type="catalytic activity">
    <reaction evidence="1">
        <text>4-maleylacetoacetate = 4-fumarylacetoacetate</text>
        <dbReference type="Rhea" id="RHEA:14817"/>
        <dbReference type="ChEBI" id="CHEBI:17105"/>
        <dbReference type="ChEBI" id="CHEBI:18034"/>
        <dbReference type="EC" id="5.2.1.2"/>
    </reaction>
</comment>
<dbReference type="Pfam" id="PF14497">
    <property type="entry name" value="GST_C_3"/>
    <property type="match status" value="1"/>
</dbReference>
<evidence type="ECO:0000313" key="10">
    <source>
        <dbReference type="EMBL" id="CAI5456425.1"/>
    </source>
</evidence>
<dbReference type="CDD" id="cd03191">
    <property type="entry name" value="GST_C_Zeta"/>
    <property type="match status" value="1"/>
</dbReference>
<dbReference type="InterPro" id="IPR010987">
    <property type="entry name" value="Glutathione-S-Trfase_C-like"/>
</dbReference>
<dbReference type="InterPro" id="IPR004045">
    <property type="entry name" value="Glutathione_S-Trfase_N"/>
</dbReference>
<comment type="pathway">
    <text evidence="3">Amino-acid degradation; L-phenylalanine degradation; acetoacetate and fumarate from L-phenylalanine: step 5/6.</text>
</comment>
<evidence type="ECO:0000313" key="11">
    <source>
        <dbReference type="Proteomes" id="UP001152747"/>
    </source>
</evidence>
<keyword evidence="11" id="KW-1185">Reference proteome</keyword>
<dbReference type="GO" id="GO:0016034">
    <property type="term" value="F:maleylacetoacetate isomerase activity"/>
    <property type="evidence" value="ECO:0007669"/>
    <property type="project" value="UniProtKB-EC"/>
</dbReference>
<evidence type="ECO:0000259" key="9">
    <source>
        <dbReference type="PROSITE" id="PS50405"/>
    </source>
</evidence>
<comment type="similarity">
    <text evidence="4">Belongs to the GST superfamily. Zeta family.</text>
</comment>
<dbReference type="EC" id="5.2.1.2" evidence="5"/>
<dbReference type="PANTHER" id="PTHR42673">
    <property type="entry name" value="MALEYLACETOACETATE ISOMERASE"/>
    <property type="match status" value="1"/>
</dbReference>
<evidence type="ECO:0000259" key="8">
    <source>
        <dbReference type="PROSITE" id="PS50404"/>
    </source>
</evidence>
<accession>A0A9P1J4D5</accession>
<evidence type="ECO:0000256" key="6">
    <source>
        <dbReference type="ARBA" id="ARBA00022878"/>
    </source>
</evidence>
<dbReference type="Gene3D" id="3.40.30.10">
    <property type="entry name" value="Glutaredoxin"/>
    <property type="match status" value="1"/>
</dbReference>
<evidence type="ECO:0000256" key="2">
    <source>
        <dbReference type="ARBA" id="ARBA00001955"/>
    </source>
</evidence>
<dbReference type="PROSITE" id="PS50405">
    <property type="entry name" value="GST_CTER"/>
    <property type="match status" value="1"/>
</dbReference>
<reference evidence="10" key="1">
    <citation type="submission" date="2022-11" db="EMBL/GenBank/DDBJ databases">
        <authorList>
            <person name="Kikuchi T."/>
        </authorList>
    </citation>
    <scope>NUCLEOTIDE SEQUENCE</scope>
    <source>
        <strain evidence="10">PS1010</strain>
    </source>
</reference>
<evidence type="ECO:0000256" key="1">
    <source>
        <dbReference type="ARBA" id="ARBA00001622"/>
    </source>
</evidence>
<comment type="caution">
    <text evidence="10">The sequence shown here is derived from an EMBL/GenBank/DDBJ whole genome shotgun (WGS) entry which is preliminary data.</text>
</comment>
<dbReference type="Proteomes" id="UP001152747">
    <property type="component" value="Unassembled WGS sequence"/>
</dbReference>
<protein>
    <recommendedName>
        <fullName evidence="5">maleylacetoacetate isomerase</fullName>
        <ecNumber evidence="5">5.2.1.2</ecNumber>
    </recommendedName>
</protein>
<keyword evidence="6" id="KW-0828">Tyrosine catabolism</keyword>
<dbReference type="Gene3D" id="1.20.1050.10">
    <property type="match status" value="1"/>
</dbReference>
<dbReference type="SFLD" id="SFLDG00358">
    <property type="entry name" value="Main_(cytGST)"/>
    <property type="match status" value="1"/>
</dbReference>
<dbReference type="GO" id="GO:0005739">
    <property type="term" value="C:mitochondrion"/>
    <property type="evidence" value="ECO:0007669"/>
    <property type="project" value="TreeGrafter"/>
</dbReference>
<dbReference type="InterPro" id="IPR036282">
    <property type="entry name" value="Glutathione-S-Trfase_C_sf"/>
</dbReference>
<dbReference type="InterPro" id="IPR036249">
    <property type="entry name" value="Thioredoxin-like_sf"/>
</dbReference>
<feature type="domain" description="GST C-terminal" evidence="9">
    <location>
        <begin position="95"/>
        <end position="218"/>
    </location>
</feature>
<dbReference type="EMBL" id="CANHGI010000006">
    <property type="protein sequence ID" value="CAI5456425.1"/>
    <property type="molecule type" value="Genomic_DNA"/>
</dbReference>
<dbReference type="NCBIfam" id="TIGR01262">
    <property type="entry name" value="maiA"/>
    <property type="match status" value="1"/>
</dbReference>
<dbReference type="FunFam" id="1.20.1050.10:FF:000017">
    <property type="entry name" value="Maleylacetoacetate isomerase"/>
    <property type="match status" value="1"/>
</dbReference>
<keyword evidence="7" id="KW-0585">Phenylalanine catabolism</keyword>
<dbReference type="InterPro" id="IPR005955">
    <property type="entry name" value="GST_Zeta"/>
</dbReference>
<dbReference type="Pfam" id="PF02798">
    <property type="entry name" value="GST_N"/>
    <property type="match status" value="1"/>
</dbReference>
<dbReference type="CDD" id="cd03042">
    <property type="entry name" value="GST_N_Zeta"/>
    <property type="match status" value="1"/>
</dbReference>
<dbReference type="SUPFAM" id="SSF52833">
    <property type="entry name" value="Thioredoxin-like"/>
    <property type="match status" value="1"/>
</dbReference>
<dbReference type="OrthoDB" id="202840at2759"/>
<evidence type="ECO:0000256" key="4">
    <source>
        <dbReference type="ARBA" id="ARBA00010007"/>
    </source>
</evidence>
<dbReference type="SUPFAM" id="SSF47616">
    <property type="entry name" value="GST C-terminal domain-like"/>
    <property type="match status" value="1"/>
</dbReference>
<dbReference type="InterPro" id="IPR034333">
    <property type="entry name" value="GST_Zeta_N"/>
</dbReference>
<dbReference type="InterPro" id="IPR034330">
    <property type="entry name" value="GST_Zeta_C"/>
</dbReference>
<name>A0A9P1J4D5_9PELO</name>
<sequence>MSDKQQQKPILYSYWRSSCAWRVRIALAIKGIEYDYKTVNLLSQEELNAPEFVKINPAKRVPALVVNNGEAITESLAIVEYLEDIHPENSLFPKDPVKRAYAREIALHITSGMQPLQNSSVLKFLNTKEAGSGAKWAQHWLTVGFGALEQLLAKHSGKYCVGDEVTVADLCIPSIVYNANRFNIDLTPFPNVKRIDSNLAILPEFIAAIPDNQPDAGLNA</sequence>
<dbReference type="GO" id="GO:0004364">
    <property type="term" value="F:glutathione transferase activity"/>
    <property type="evidence" value="ECO:0007669"/>
    <property type="project" value="TreeGrafter"/>
</dbReference>
<evidence type="ECO:0000256" key="3">
    <source>
        <dbReference type="ARBA" id="ARBA00004671"/>
    </source>
</evidence>
<dbReference type="GO" id="GO:0006559">
    <property type="term" value="P:L-phenylalanine catabolic process"/>
    <property type="evidence" value="ECO:0007669"/>
    <property type="project" value="UniProtKB-KW"/>
</dbReference>
<evidence type="ECO:0000256" key="5">
    <source>
        <dbReference type="ARBA" id="ARBA00013199"/>
    </source>
</evidence>
<comment type="cofactor">
    <cofactor evidence="2">
        <name>glutathione</name>
        <dbReference type="ChEBI" id="CHEBI:57925"/>
    </cofactor>
</comment>